<keyword evidence="3" id="KW-1185">Reference proteome</keyword>
<gene>
    <name evidence="2" type="ORF">MPIPNATIZW_LOCUS3562</name>
</gene>
<protein>
    <submittedName>
        <fullName evidence="2">Uncharacterized protein</fullName>
    </submittedName>
</protein>
<feature type="compositionally biased region" description="Basic and acidic residues" evidence="1">
    <location>
        <begin position="1"/>
        <end position="10"/>
    </location>
</feature>
<feature type="region of interest" description="Disordered" evidence="1">
    <location>
        <begin position="1"/>
        <end position="208"/>
    </location>
</feature>
<evidence type="ECO:0000313" key="3">
    <source>
        <dbReference type="Proteomes" id="UP001314169"/>
    </source>
</evidence>
<name>A0ABN9ZA95_PIPNA</name>
<feature type="compositionally biased region" description="Basic and acidic residues" evidence="1">
    <location>
        <begin position="177"/>
        <end position="191"/>
    </location>
</feature>
<reference evidence="2" key="1">
    <citation type="submission" date="2023-12" db="EMBL/GenBank/DDBJ databases">
        <authorList>
            <person name="Brown T."/>
        </authorList>
    </citation>
    <scope>NUCLEOTIDE SEQUENCE</scope>
</reference>
<evidence type="ECO:0000256" key="1">
    <source>
        <dbReference type="SAM" id="MobiDB-lite"/>
    </source>
</evidence>
<organism evidence="2 3">
    <name type="scientific">Pipistrellus nathusii</name>
    <name type="common">Nathusius' pipistrelle</name>
    <dbReference type="NCBI Taxonomy" id="59473"/>
    <lineage>
        <taxon>Eukaryota</taxon>
        <taxon>Metazoa</taxon>
        <taxon>Chordata</taxon>
        <taxon>Craniata</taxon>
        <taxon>Vertebrata</taxon>
        <taxon>Euteleostomi</taxon>
        <taxon>Mammalia</taxon>
        <taxon>Eutheria</taxon>
        <taxon>Laurasiatheria</taxon>
        <taxon>Chiroptera</taxon>
        <taxon>Yangochiroptera</taxon>
        <taxon>Vespertilionidae</taxon>
        <taxon>Pipistrellus</taxon>
    </lineage>
</organism>
<proteinExistence type="predicted"/>
<feature type="compositionally biased region" description="Pro residues" evidence="1">
    <location>
        <begin position="57"/>
        <end position="66"/>
    </location>
</feature>
<feature type="compositionally biased region" description="Basic and acidic residues" evidence="1">
    <location>
        <begin position="67"/>
        <end position="79"/>
    </location>
</feature>
<feature type="compositionally biased region" description="Gly residues" evidence="1">
    <location>
        <begin position="80"/>
        <end position="95"/>
    </location>
</feature>
<feature type="compositionally biased region" description="Gly residues" evidence="1">
    <location>
        <begin position="150"/>
        <end position="160"/>
    </location>
</feature>
<evidence type="ECO:0000313" key="2">
    <source>
        <dbReference type="EMBL" id="CAK6435256.1"/>
    </source>
</evidence>
<accession>A0ABN9ZA95</accession>
<sequence length="208" mass="21414">MSRHEGERPPSRPPAGPRPTLPGRAPRGAAGRRRRGRRPGQPAPKRPARERAGPAESPAPPRWPPRPGRELGLEPEAGRRAGGGFALSWGGGGEARGPLPAGARPRERIPDAAGPPGRCRSRGPRRGLARPPPRKGPARPPPNRPPAEAGGRGARPGIGGRVRSPGDDSEGPCVREAAGRREGAAAGDRESPAAAGLAARPRRGPGLG</sequence>
<feature type="compositionally biased region" description="Pro residues" evidence="1">
    <location>
        <begin position="11"/>
        <end position="20"/>
    </location>
</feature>
<dbReference type="EMBL" id="OY882869">
    <property type="protein sequence ID" value="CAK6435256.1"/>
    <property type="molecule type" value="Genomic_DNA"/>
</dbReference>
<dbReference type="Proteomes" id="UP001314169">
    <property type="component" value="Chromosome 12"/>
</dbReference>
<feature type="compositionally biased region" description="Basic residues" evidence="1">
    <location>
        <begin position="119"/>
        <end position="137"/>
    </location>
</feature>